<evidence type="ECO:0000313" key="3">
    <source>
        <dbReference type="Proteomes" id="UP000198951"/>
    </source>
</evidence>
<dbReference type="PANTHER" id="PTHR43031:SF7">
    <property type="entry name" value="NITRIC OXIDE REDUCTASE FLRD-NAD(+) REDUCTASE"/>
    <property type="match status" value="1"/>
</dbReference>
<dbReference type="EMBL" id="FNRD01000013">
    <property type="protein sequence ID" value="SEA96840.1"/>
    <property type="molecule type" value="Genomic_DNA"/>
</dbReference>
<name>A0A1H4FJ26_9FLAO</name>
<protein>
    <submittedName>
        <fullName evidence="2">Rhodanese-like domain-containing protein</fullName>
    </submittedName>
</protein>
<dbReference type="STRING" id="150146.SAMN05443667_113126"/>
<dbReference type="Gene3D" id="3.40.250.10">
    <property type="entry name" value="Rhodanese-like domain"/>
    <property type="match status" value="1"/>
</dbReference>
<accession>A0A1H4FJ26</accession>
<proteinExistence type="predicted"/>
<dbReference type="Pfam" id="PF00581">
    <property type="entry name" value="Rhodanese"/>
    <property type="match status" value="1"/>
</dbReference>
<dbReference type="InterPro" id="IPR001763">
    <property type="entry name" value="Rhodanese-like_dom"/>
</dbReference>
<dbReference type="InterPro" id="IPR050229">
    <property type="entry name" value="GlpE_sulfurtransferase"/>
</dbReference>
<dbReference type="PANTHER" id="PTHR43031">
    <property type="entry name" value="FAD-DEPENDENT OXIDOREDUCTASE"/>
    <property type="match status" value="1"/>
</dbReference>
<feature type="domain" description="Rhodanese" evidence="1">
    <location>
        <begin position="8"/>
        <end position="95"/>
    </location>
</feature>
<dbReference type="SUPFAM" id="SSF52821">
    <property type="entry name" value="Rhodanese/Cell cycle control phosphatase"/>
    <property type="match status" value="1"/>
</dbReference>
<dbReference type="PROSITE" id="PS50206">
    <property type="entry name" value="RHODANESE_3"/>
    <property type="match status" value="1"/>
</dbReference>
<dbReference type="Proteomes" id="UP000198951">
    <property type="component" value="Unassembled WGS sequence"/>
</dbReference>
<keyword evidence="3" id="KW-1185">Reference proteome</keyword>
<dbReference type="AlphaFoldDB" id="A0A1H4FJ26"/>
<evidence type="ECO:0000259" key="1">
    <source>
        <dbReference type="PROSITE" id="PS50206"/>
    </source>
</evidence>
<evidence type="ECO:0000313" key="2">
    <source>
        <dbReference type="EMBL" id="SEA96840.1"/>
    </source>
</evidence>
<dbReference type="OrthoDB" id="9800872at2"/>
<gene>
    <name evidence="2" type="ORF">SAMN05443667_113126</name>
</gene>
<reference evidence="3" key="1">
    <citation type="submission" date="2016-10" db="EMBL/GenBank/DDBJ databases">
        <authorList>
            <person name="Varghese N."/>
            <person name="Submissions S."/>
        </authorList>
    </citation>
    <scope>NUCLEOTIDE SEQUENCE [LARGE SCALE GENOMIC DNA]</scope>
    <source>
        <strain evidence="3">DSM 22376</strain>
    </source>
</reference>
<dbReference type="CDD" id="cd00158">
    <property type="entry name" value="RHOD"/>
    <property type="match status" value="1"/>
</dbReference>
<sequence length="95" mass="10479">MSVEKIIKENEGTIVDVRSYGEFMGGNVIGSLNIPLNEIPERVEELKKLKAPLVLCCASGNRSGQAQHFLSQLGIECYNGGSWLDVNYYKSQATK</sequence>
<organism evidence="2 3">
    <name type="scientific">Flavobacterium gillisiae</name>
    <dbReference type="NCBI Taxonomy" id="150146"/>
    <lineage>
        <taxon>Bacteria</taxon>
        <taxon>Pseudomonadati</taxon>
        <taxon>Bacteroidota</taxon>
        <taxon>Flavobacteriia</taxon>
        <taxon>Flavobacteriales</taxon>
        <taxon>Flavobacteriaceae</taxon>
        <taxon>Flavobacterium</taxon>
    </lineage>
</organism>
<dbReference type="InterPro" id="IPR036873">
    <property type="entry name" value="Rhodanese-like_dom_sf"/>
</dbReference>
<dbReference type="RefSeq" id="WP_091092663.1">
    <property type="nucleotide sequence ID" value="NZ_FNRD01000013.1"/>
</dbReference>
<dbReference type="SMART" id="SM00450">
    <property type="entry name" value="RHOD"/>
    <property type="match status" value="1"/>
</dbReference>